<dbReference type="STRING" id="349161.Dred_2640"/>
<keyword evidence="11 14" id="KW-1133">Transmembrane helix</keyword>
<evidence type="ECO:0000256" key="7">
    <source>
        <dbReference type="ARBA" id="ARBA00022692"/>
    </source>
</evidence>
<dbReference type="FunFam" id="3.30.565.10:FF:000006">
    <property type="entry name" value="Sensor histidine kinase WalK"/>
    <property type="match status" value="1"/>
</dbReference>
<keyword evidence="5" id="KW-0597">Phosphoprotein</keyword>
<dbReference type="Proteomes" id="UP000001556">
    <property type="component" value="Chromosome"/>
</dbReference>
<feature type="domain" description="HAMP" evidence="16">
    <location>
        <begin position="190"/>
        <end position="242"/>
    </location>
</feature>
<evidence type="ECO:0000313" key="17">
    <source>
        <dbReference type="EMBL" id="ABO51147.1"/>
    </source>
</evidence>
<reference evidence="17 18" key="1">
    <citation type="submission" date="2007-03" db="EMBL/GenBank/DDBJ databases">
        <title>Complete sequence of Desulfotomaculum reducens MI-1.</title>
        <authorList>
            <consortium name="US DOE Joint Genome Institute"/>
            <person name="Copeland A."/>
            <person name="Lucas S."/>
            <person name="Lapidus A."/>
            <person name="Barry K."/>
            <person name="Detter J.C."/>
            <person name="Glavina del Rio T."/>
            <person name="Hammon N."/>
            <person name="Israni S."/>
            <person name="Dalin E."/>
            <person name="Tice H."/>
            <person name="Pitluck S."/>
            <person name="Sims D."/>
            <person name="Brettin T."/>
            <person name="Bruce D."/>
            <person name="Han C."/>
            <person name="Tapia R."/>
            <person name="Schmutz J."/>
            <person name="Larimer F."/>
            <person name="Land M."/>
            <person name="Hauser L."/>
            <person name="Kyrpides N."/>
            <person name="Kim E."/>
            <person name="Tebo B.M."/>
            <person name="Richardson P."/>
        </authorList>
    </citation>
    <scope>NUCLEOTIDE SEQUENCE [LARGE SCALE GENOMIC DNA]</scope>
    <source>
        <strain evidence="17 18">MI-1</strain>
    </source>
</reference>
<evidence type="ECO:0000259" key="16">
    <source>
        <dbReference type="PROSITE" id="PS50885"/>
    </source>
</evidence>
<dbReference type="PROSITE" id="PS50885">
    <property type="entry name" value="HAMP"/>
    <property type="match status" value="1"/>
</dbReference>
<evidence type="ECO:0000259" key="15">
    <source>
        <dbReference type="PROSITE" id="PS50109"/>
    </source>
</evidence>
<dbReference type="HOGENOM" id="CLU_000445_89_6_9"/>
<keyword evidence="13 14" id="KW-0472">Membrane</keyword>
<accession>A4J7U4</accession>
<dbReference type="SMART" id="SM00387">
    <property type="entry name" value="HATPase_c"/>
    <property type="match status" value="1"/>
</dbReference>
<protein>
    <recommendedName>
        <fullName evidence="3">histidine kinase</fullName>
        <ecNumber evidence="3">2.7.13.3</ecNumber>
    </recommendedName>
</protein>
<dbReference type="InterPro" id="IPR029151">
    <property type="entry name" value="Sensor-like_sf"/>
</dbReference>
<dbReference type="InterPro" id="IPR050398">
    <property type="entry name" value="HssS/ArlS-like"/>
</dbReference>
<evidence type="ECO:0000256" key="9">
    <source>
        <dbReference type="ARBA" id="ARBA00022777"/>
    </source>
</evidence>
<dbReference type="OrthoDB" id="112712at2"/>
<keyword evidence="4" id="KW-1003">Cell membrane</keyword>
<dbReference type="Pfam" id="PF00512">
    <property type="entry name" value="HisKA"/>
    <property type="match status" value="1"/>
</dbReference>
<evidence type="ECO:0000256" key="13">
    <source>
        <dbReference type="ARBA" id="ARBA00023136"/>
    </source>
</evidence>
<evidence type="ECO:0000256" key="4">
    <source>
        <dbReference type="ARBA" id="ARBA00022475"/>
    </source>
</evidence>
<proteinExistence type="predicted"/>
<dbReference type="SUPFAM" id="SSF55874">
    <property type="entry name" value="ATPase domain of HSP90 chaperone/DNA topoisomerase II/histidine kinase"/>
    <property type="match status" value="1"/>
</dbReference>
<dbReference type="eggNOG" id="COG2205">
    <property type="taxonomic scope" value="Bacteria"/>
</dbReference>
<comment type="subcellular location">
    <subcellularLocation>
        <location evidence="2">Cell membrane</location>
        <topology evidence="2">Multi-pass membrane protein</topology>
    </subcellularLocation>
</comment>
<dbReference type="SMART" id="SM00388">
    <property type="entry name" value="HisKA"/>
    <property type="match status" value="1"/>
</dbReference>
<keyword evidence="8" id="KW-0547">Nucleotide-binding</keyword>
<evidence type="ECO:0000256" key="10">
    <source>
        <dbReference type="ARBA" id="ARBA00022840"/>
    </source>
</evidence>
<evidence type="ECO:0000256" key="8">
    <source>
        <dbReference type="ARBA" id="ARBA00022741"/>
    </source>
</evidence>
<evidence type="ECO:0000256" key="3">
    <source>
        <dbReference type="ARBA" id="ARBA00012438"/>
    </source>
</evidence>
<dbReference type="PROSITE" id="PS50109">
    <property type="entry name" value="HIS_KIN"/>
    <property type="match status" value="1"/>
</dbReference>
<dbReference type="SUPFAM" id="SSF158472">
    <property type="entry name" value="HAMP domain-like"/>
    <property type="match status" value="1"/>
</dbReference>
<dbReference type="Gene3D" id="6.10.340.10">
    <property type="match status" value="1"/>
</dbReference>
<sequence>MKGIKRRMVWHYVIVIFLTVLVLEGLFIGTIRQYYFGSAEQALVSRATVSANFYNKYLRDYNFYLKTNAQKILETLPKDEPARIEIIDWQGNVLVDSNGFPRAQRVDSPDFKEALAGKTGVWRGKNDITGERILAVSNPLKDGNRSVGVLRYVVSLEALHNVVLKITLVSVTVGLLVVLLAVGVSLVLARSIVIPLQEVTRVAGQMAKGDFSVKATKREDDEVGKLADTLNYMSEEILKSDKMKNDFISSISHELRTPLTSIKGWGETLFGEELQDREEVKEGLNIICKETDRMIGLVEELLDFSRFQSGRIKLNLEKININSLLTEVIQQYAIRVRQKKIEMPYQFNDSVPEITGDRNRLKQVFINLLDNAVKFTPFCGKVQISTEYSEGTIKIDFVNSGEGIRSEDLPRVTEKFYKANANRPGSGLGLAIVKEIINLHQGDLHIESIPGQNTRVTVILLGEQKKL</sequence>
<evidence type="ECO:0000313" key="18">
    <source>
        <dbReference type="Proteomes" id="UP000001556"/>
    </source>
</evidence>
<dbReference type="PANTHER" id="PTHR45528:SF1">
    <property type="entry name" value="SENSOR HISTIDINE KINASE CPXA"/>
    <property type="match status" value="1"/>
</dbReference>
<organism evidence="17 18">
    <name type="scientific">Desulforamulus reducens (strain ATCC BAA-1160 / DSM 100696 / MI-1)</name>
    <name type="common">Desulfotomaculum reducens</name>
    <dbReference type="NCBI Taxonomy" id="349161"/>
    <lineage>
        <taxon>Bacteria</taxon>
        <taxon>Bacillati</taxon>
        <taxon>Bacillota</taxon>
        <taxon>Clostridia</taxon>
        <taxon>Eubacteriales</taxon>
        <taxon>Peptococcaceae</taxon>
        <taxon>Desulforamulus</taxon>
    </lineage>
</organism>
<keyword evidence="6" id="KW-0808">Transferase</keyword>
<dbReference type="RefSeq" id="WP_011878944.1">
    <property type="nucleotide sequence ID" value="NC_009253.1"/>
</dbReference>
<dbReference type="PRINTS" id="PR00344">
    <property type="entry name" value="BCTRLSENSOR"/>
</dbReference>
<dbReference type="InterPro" id="IPR003660">
    <property type="entry name" value="HAMP_dom"/>
</dbReference>
<keyword evidence="18" id="KW-1185">Reference proteome</keyword>
<evidence type="ECO:0000256" key="6">
    <source>
        <dbReference type="ARBA" id="ARBA00022679"/>
    </source>
</evidence>
<evidence type="ECO:0000256" key="12">
    <source>
        <dbReference type="ARBA" id="ARBA00023012"/>
    </source>
</evidence>
<dbReference type="GO" id="GO:0005524">
    <property type="term" value="F:ATP binding"/>
    <property type="evidence" value="ECO:0007669"/>
    <property type="project" value="UniProtKB-KW"/>
</dbReference>
<dbReference type="InterPro" id="IPR036097">
    <property type="entry name" value="HisK_dim/P_sf"/>
</dbReference>
<evidence type="ECO:0000256" key="5">
    <source>
        <dbReference type="ARBA" id="ARBA00022553"/>
    </source>
</evidence>
<name>A4J7U4_DESRM</name>
<dbReference type="GO" id="GO:0000155">
    <property type="term" value="F:phosphorelay sensor kinase activity"/>
    <property type="evidence" value="ECO:0007669"/>
    <property type="project" value="InterPro"/>
</dbReference>
<feature type="transmembrane region" description="Helical" evidence="14">
    <location>
        <begin position="12"/>
        <end position="35"/>
    </location>
</feature>
<dbReference type="SUPFAM" id="SSF103190">
    <property type="entry name" value="Sensory domain-like"/>
    <property type="match status" value="1"/>
</dbReference>
<dbReference type="Gene3D" id="3.30.565.10">
    <property type="entry name" value="Histidine kinase-like ATPase, C-terminal domain"/>
    <property type="match status" value="1"/>
</dbReference>
<keyword evidence="12" id="KW-0902">Two-component regulatory system</keyword>
<dbReference type="InterPro" id="IPR003594">
    <property type="entry name" value="HATPase_dom"/>
</dbReference>
<dbReference type="SMART" id="SM00304">
    <property type="entry name" value="HAMP"/>
    <property type="match status" value="1"/>
</dbReference>
<feature type="transmembrane region" description="Helical" evidence="14">
    <location>
        <begin position="162"/>
        <end position="188"/>
    </location>
</feature>
<evidence type="ECO:0000256" key="11">
    <source>
        <dbReference type="ARBA" id="ARBA00022989"/>
    </source>
</evidence>
<dbReference type="CDD" id="cd00082">
    <property type="entry name" value="HisKA"/>
    <property type="match status" value="1"/>
</dbReference>
<dbReference type="AlphaFoldDB" id="A4J7U4"/>
<dbReference type="CDD" id="cd06225">
    <property type="entry name" value="HAMP"/>
    <property type="match status" value="1"/>
</dbReference>
<keyword evidence="10" id="KW-0067">ATP-binding</keyword>
<evidence type="ECO:0000256" key="1">
    <source>
        <dbReference type="ARBA" id="ARBA00000085"/>
    </source>
</evidence>
<dbReference type="Pfam" id="PF02518">
    <property type="entry name" value="HATPase_c"/>
    <property type="match status" value="1"/>
</dbReference>
<dbReference type="Gene3D" id="3.30.450.20">
    <property type="entry name" value="PAS domain"/>
    <property type="match status" value="1"/>
</dbReference>
<dbReference type="InterPro" id="IPR036890">
    <property type="entry name" value="HATPase_C_sf"/>
</dbReference>
<gene>
    <name evidence="17" type="ordered locus">Dred_2640</name>
</gene>
<comment type="catalytic activity">
    <reaction evidence="1">
        <text>ATP + protein L-histidine = ADP + protein N-phospho-L-histidine.</text>
        <dbReference type="EC" id="2.7.13.3"/>
    </reaction>
</comment>
<dbReference type="SUPFAM" id="SSF47384">
    <property type="entry name" value="Homodimeric domain of signal transducing histidine kinase"/>
    <property type="match status" value="1"/>
</dbReference>
<dbReference type="PANTHER" id="PTHR45528">
    <property type="entry name" value="SENSOR HISTIDINE KINASE CPXA"/>
    <property type="match status" value="1"/>
</dbReference>
<dbReference type="GO" id="GO:0005886">
    <property type="term" value="C:plasma membrane"/>
    <property type="evidence" value="ECO:0007669"/>
    <property type="project" value="UniProtKB-SubCell"/>
</dbReference>
<evidence type="ECO:0000256" key="2">
    <source>
        <dbReference type="ARBA" id="ARBA00004651"/>
    </source>
</evidence>
<dbReference type="EMBL" id="CP000612">
    <property type="protein sequence ID" value="ABO51147.1"/>
    <property type="molecule type" value="Genomic_DNA"/>
</dbReference>
<keyword evidence="9 17" id="KW-0418">Kinase</keyword>
<dbReference type="Pfam" id="PF00672">
    <property type="entry name" value="HAMP"/>
    <property type="match status" value="1"/>
</dbReference>
<feature type="domain" description="Histidine kinase" evidence="15">
    <location>
        <begin position="250"/>
        <end position="464"/>
    </location>
</feature>
<evidence type="ECO:0000256" key="14">
    <source>
        <dbReference type="SAM" id="Phobius"/>
    </source>
</evidence>
<dbReference type="Gene3D" id="1.10.287.130">
    <property type="match status" value="1"/>
</dbReference>
<keyword evidence="7 14" id="KW-0812">Transmembrane</keyword>
<dbReference type="InterPro" id="IPR003661">
    <property type="entry name" value="HisK_dim/P_dom"/>
</dbReference>
<dbReference type="InterPro" id="IPR005467">
    <property type="entry name" value="His_kinase_dom"/>
</dbReference>
<dbReference type="KEGG" id="drm:Dred_2640"/>
<dbReference type="InterPro" id="IPR004358">
    <property type="entry name" value="Sig_transdc_His_kin-like_C"/>
</dbReference>
<dbReference type="EC" id="2.7.13.3" evidence="3"/>
<dbReference type="FunFam" id="1.10.287.130:FF:000001">
    <property type="entry name" value="Two-component sensor histidine kinase"/>
    <property type="match status" value="1"/>
</dbReference>